<evidence type="ECO:0000259" key="1">
    <source>
        <dbReference type="Pfam" id="PF24098"/>
    </source>
</evidence>
<dbReference type="RefSeq" id="WP_304574253.1">
    <property type="nucleotide sequence ID" value="NZ_JAUQOO010000003.1"/>
</dbReference>
<dbReference type="InterPro" id="IPR055804">
    <property type="entry name" value="DUF7380"/>
</dbReference>
<reference evidence="2 3" key="1">
    <citation type="submission" date="2023-07" db="EMBL/GenBank/DDBJ databases">
        <title>Identification of four novel Pseudomonas species associated with bacterial leaf spot of cucurbits.</title>
        <authorList>
            <person name="Fullem K.R."/>
        </authorList>
    </citation>
    <scope>NUCLEOTIDE SEQUENCE [LARGE SCALE GENOMIC DNA]</scope>
    <source>
        <strain evidence="2 3">KFB 138</strain>
    </source>
</reference>
<dbReference type="Pfam" id="PF24098">
    <property type="entry name" value="DUF7380"/>
    <property type="match status" value="1"/>
</dbReference>
<name>A0ABT9CKZ3_9PSED</name>
<keyword evidence="3" id="KW-1185">Reference proteome</keyword>
<feature type="domain" description="DUF7380" evidence="1">
    <location>
        <begin position="14"/>
        <end position="194"/>
    </location>
</feature>
<organism evidence="2 3">
    <name type="scientific">Pseudomonas serbiensis</name>
    <dbReference type="NCBI Taxonomy" id="3064350"/>
    <lineage>
        <taxon>Bacteria</taxon>
        <taxon>Pseudomonadati</taxon>
        <taxon>Pseudomonadota</taxon>
        <taxon>Gammaproteobacteria</taxon>
        <taxon>Pseudomonadales</taxon>
        <taxon>Pseudomonadaceae</taxon>
        <taxon>Pseudomonas</taxon>
    </lineage>
</organism>
<evidence type="ECO:0000313" key="3">
    <source>
        <dbReference type="Proteomes" id="UP001223016"/>
    </source>
</evidence>
<protein>
    <recommendedName>
        <fullName evidence="1">DUF7380 domain-containing protein</fullName>
    </recommendedName>
</protein>
<sequence>MSDKEIEEKQPLMDVATLADFVHIDPSAILALSNSLHFHTLQSTFQEASQAAKASGDEASVRAYNVLAVICSYHFNPDRADAFTPQMIMDGQRTLIPSDFVEQQFKILVQVVAKFDHPLLRARIADICWYMNRKLHEVAMLAAESYLLAVQDFFSKKLLHQYESDFKVPSKITELIERTFLIYASIGKRNDIPQIAKDTLLLAHETAKENSNLVAFNDLSLLSQNYKLGDWNLIASEAESLASQNSNTQYAEAVKKIWGLAAYAYTKLGDKESAKRCKVSAVDQTLRMRESVSQSSAKAYWTKLAIGEYRSIKGMTEEVQQLKAELLTLEEESLDDLAEFSMPLDLSDIRSLTREEFEELEVHEMLFKLALIDSVPQKIALHKTCLSRRNRYFFSSMAGRAFTDSQGKVIANSPSAPQGSLPSEVWFDHESLTDISMHCHVASEGKIRAACHAMVRHQQIDERHLMPIVTKSAFVPYGHEHVFALGFARMIQGDMASAAHLLIPQLENSLRFILTNDGANTAKLNPDLTQEDQSLSQLYTNQREALETRLGADITYMLHLLFNLKGGPMLRHEMAHGKLSANDCFHPTCVYACWLIYHITCLPLLKCWETHIASAALELAL</sequence>
<dbReference type="EMBL" id="JAUQOO010000003">
    <property type="protein sequence ID" value="MDO7926143.1"/>
    <property type="molecule type" value="Genomic_DNA"/>
</dbReference>
<proteinExistence type="predicted"/>
<accession>A0ABT9CKZ3</accession>
<dbReference type="Proteomes" id="UP001223016">
    <property type="component" value="Unassembled WGS sequence"/>
</dbReference>
<comment type="caution">
    <text evidence="2">The sequence shown here is derived from an EMBL/GenBank/DDBJ whole genome shotgun (WGS) entry which is preliminary data.</text>
</comment>
<gene>
    <name evidence="2" type="ORF">Q6A51_05090</name>
</gene>
<evidence type="ECO:0000313" key="2">
    <source>
        <dbReference type="EMBL" id="MDO7926143.1"/>
    </source>
</evidence>